<dbReference type="FunFam" id="3.20.20.80:FF:000032">
    <property type="entry name" value="1,3-beta-glucanosyltransferase"/>
    <property type="match status" value="1"/>
</dbReference>
<dbReference type="PANTHER" id="PTHR31468">
    <property type="entry name" value="1,3-BETA-GLUCANOSYLTRANSFERASE GAS1"/>
    <property type="match status" value="1"/>
</dbReference>
<evidence type="ECO:0000313" key="12">
    <source>
        <dbReference type="Proteomes" id="UP000837801"/>
    </source>
</evidence>
<keyword evidence="4 10" id="KW-0336">GPI-anchor</keyword>
<evidence type="ECO:0000256" key="8">
    <source>
        <dbReference type="ARBA" id="ARBA00023180"/>
    </source>
</evidence>
<comment type="caution">
    <text evidence="11">The sequence shown here is derived from an EMBL/GenBank/DDBJ whole genome shotgun (WGS) entry which is preliminary data.</text>
</comment>
<protein>
    <recommendedName>
        <fullName evidence="10">1,3-beta-glucanosyltransferase</fullName>
        <ecNumber evidence="10">2.4.1.-</ecNumber>
    </recommendedName>
</protein>
<name>A0A9P0QPI6_9ASCO</name>
<keyword evidence="7 10" id="KW-0472">Membrane</keyword>
<dbReference type="Pfam" id="PF03198">
    <property type="entry name" value="Glyco_hydro_72"/>
    <property type="match status" value="1"/>
</dbReference>
<dbReference type="SUPFAM" id="SSF51445">
    <property type="entry name" value="(Trans)glycosidases"/>
    <property type="match status" value="1"/>
</dbReference>
<evidence type="ECO:0000256" key="5">
    <source>
        <dbReference type="ARBA" id="ARBA00022679"/>
    </source>
</evidence>
<evidence type="ECO:0000256" key="1">
    <source>
        <dbReference type="ARBA" id="ARBA00004196"/>
    </source>
</evidence>
<dbReference type="Gene3D" id="3.20.20.80">
    <property type="entry name" value="Glycosidases"/>
    <property type="match status" value="1"/>
</dbReference>
<dbReference type="PANTHER" id="PTHR31468:SF14">
    <property type="entry name" value="1,3-BETA-GLUCANOSYLTRANSFERASE GAS4"/>
    <property type="match status" value="1"/>
</dbReference>
<dbReference type="InterPro" id="IPR017853">
    <property type="entry name" value="GH"/>
</dbReference>
<keyword evidence="6" id="KW-0732">Signal</keyword>
<evidence type="ECO:0000256" key="10">
    <source>
        <dbReference type="RuleBase" id="RU361209"/>
    </source>
</evidence>
<comment type="similarity">
    <text evidence="3 10">Belongs to the glycosyl hydrolase 72 family.</text>
</comment>
<keyword evidence="5 10" id="KW-0808">Transferase</keyword>
<dbReference type="EC" id="2.4.1.-" evidence="10"/>
<dbReference type="GO" id="GO:0071970">
    <property type="term" value="P:fungal-type cell wall (1-&gt;3)-beta-D-glucan biosynthetic process"/>
    <property type="evidence" value="ECO:0007669"/>
    <property type="project" value="TreeGrafter"/>
</dbReference>
<dbReference type="GO" id="GO:0031505">
    <property type="term" value="P:fungal-type cell wall organization"/>
    <property type="evidence" value="ECO:0007669"/>
    <property type="project" value="TreeGrafter"/>
</dbReference>
<accession>A0A9P0QPI6</accession>
<dbReference type="GO" id="GO:0005886">
    <property type="term" value="C:plasma membrane"/>
    <property type="evidence" value="ECO:0007669"/>
    <property type="project" value="UniProtKB-SubCell"/>
</dbReference>
<dbReference type="EMBL" id="CAKXYY010000007">
    <property type="protein sequence ID" value="CAH2352520.1"/>
    <property type="molecule type" value="Genomic_DNA"/>
</dbReference>
<keyword evidence="9 10" id="KW-0449">Lipoprotein</keyword>
<evidence type="ECO:0000256" key="6">
    <source>
        <dbReference type="ARBA" id="ARBA00022729"/>
    </source>
</evidence>
<sequence length="507" mass="57734">MLEHMHQKSSICVFGLSCFLILLVTFPKAFSLVHPISVKGNYFLDSVTNEPFYIKGVDYQPGGSSGVSDSVDPLSDPQTCARDILLFQDLGINTIRVYSINPELNHDICMTMLAAAGIYLVLDVNSPSPNQHINRYEPWLTYNLDYLEHVFKVVEQFSYYNNTLGFFAGNEIVNDRVSSKNSPVYIKAVIRDMKSYIEYNSPRQIPVGYSAADDLSYRVSLSDYLECIDEHPNDSVDFYGVNSYQWCGEQTFYTSGYNVLVDDYSSYSRPVFFSEYGCNEVTPRQFEEVQALYSNDMIDVFSGGLIYEFTQEPNNYGLVEIEEETGNVKLKEDYLSLKSQFQQLPELDHLQVNLNMKKNAKEAQNRLKASQYSQPRCSETYQNLDVSKGLPKNIADGLIEAGVQIQRGQYVNLKDSQLKSGYSYTTSNGKPYSIKGSIQRVVDYSSYSSDPLKKVPKDFENCMYDNDLIHDYDEEIITNGNGSSIHILPKLLQTIESWLHKFKKSNT</sequence>
<evidence type="ECO:0000256" key="9">
    <source>
        <dbReference type="ARBA" id="ARBA00023288"/>
    </source>
</evidence>
<comment type="subcellular location">
    <subcellularLocation>
        <location evidence="1">Cell envelope</location>
    </subcellularLocation>
    <subcellularLocation>
        <location evidence="10">Cell membrane</location>
        <topology evidence="10">Lipid-anchor</topology>
        <topology evidence="10">GPI-anchor</topology>
    </subcellularLocation>
    <subcellularLocation>
        <location evidence="2">Membrane</location>
        <topology evidence="2">Lipid-anchor</topology>
        <topology evidence="2">GPI-anchor</topology>
    </subcellularLocation>
</comment>
<keyword evidence="8" id="KW-0325">Glycoprotein</keyword>
<organism evidence="11 12">
    <name type="scientific">[Candida] railenensis</name>
    <dbReference type="NCBI Taxonomy" id="45579"/>
    <lineage>
        <taxon>Eukaryota</taxon>
        <taxon>Fungi</taxon>
        <taxon>Dikarya</taxon>
        <taxon>Ascomycota</taxon>
        <taxon>Saccharomycotina</taxon>
        <taxon>Pichiomycetes</taxon>
        <taxon>Debaryomycetaceae</taxon>
        <taxon>Kurtzmaniella</taxon>
    </lineage>
</organism>
<dbReference type="GO" id="GO:0042124">
    <property type="term" value="F:1,3-beta-glucanosyltransferase activity"/>
    <property type="evidence" value="ECO:0007669"/>
    <property type="project" value="TreeGrafter"/>
</dbReference>
<dbReference type="OrthoDB" id="421038at2759"/>
<keyword evidence="12" id="KW-1185">Reference proteome</keyword>
<evidence type="ECO:0000256" key="4">
    <source>
        <dbReference type="ARBA" id="ARBA00022622"/>
    </source>
</evidence>
<evidence type="ECO:0000256" key="7">
    <source>
        <dbReference type="ARBA" id="ARBA00023136"/>
    </source>
</evidence>
<reference evidence="11" key="1">
    <citation type="submission" date="2022-03" db="EMBL/GenBank/DDBJ databases">
        <authorList>
            <person name="Legras J.-L."/>
            <person name="Devillers H."/>
            <person name="Grondin C."/>
        </authorList>
    </citation>
    <scope>NUCLEOTIDE SEQUENCE</scope>
    <source>
        <strain evidence="11">CLIB 1423</strain>
    </source>
</reference>
<dbReference type="GO" id="GO:0098552">
    <property type="term" value="C:side of membrane"/>
    <property type="evidence" value="ECO:0007669"/>
    <property type="project" value="UniProtKB-KW"/>
</dbReference>
<evidence type="ECO:0000313" key="11">
    <source>
        <dbReference type="EMBL" id="CAH2352520.1"/>
    </source>
</evidence>
<dbReference type="AlphaFoldDB" id="A0A9P0QPI6"/>
<evidence type="ECO:0000256" key="3">
    <source>
        <dbReference type="ARBA" id="ARBA00007528"/>
    </source>
</evidence>
<proteinExistence type="inferred from homology"/>
<dbReference type="Proteomes" id="UP000837801">
    <property type="component" value="Unassembled WGS sequence"/>
</dbReference>
<gene>
    <name evidence="11" type="ORF">CLIB1423_07S01376</name>
</gene>
<dbReference type="InterPro" id="IPR004886">
    <property type="entry name" value="Glucanosyltransferase"/>
</dbReference>
<dbReference type="GO" id="GO:0009277">
    <property type="term" value="C:fungal-type cell wall"/>
    <property type="evidence" value="ECO:0007669"/>
    <property type="project" value="UniProtKB-ARBA"/>
</dbReference>
<evidence type="ECO:0000256" key="2">
    <source>
        <dbReference type="ARBA" id="ARBA00004589"/>
    </source>
</evidence>
<comment type="function">
    <text evidence="10">Splits internally a 1,3-beta-glucan molecule and transfers the newly generated reducing end (the donor) to the non-reducing end of another 1,3-beta-glucan molecule (the acceptor) forming a 1,3-beta linkage, resulting in the elongation of 1,3-beta-glucan chains in the cell wall.</text>
</comment>